<feature type="compositionally biased region" description="Basic and acidic residues" evidence="3">
    <location>
        <begin position="166"/>
        <end position="180"/>
    </location>
</feature>
<keyword evidence="2" id="KW-0378">Hydrolase</keyword>
<dbReference type="Proteomes" id="UP000076874">
    <property type="component" value="Unassembled WGS sequence"/>
</dbReference>
<dbReference type="PANTHER" id="PTHR31793">
    <property type="entry name" value="4-HYDROXYBENZOYL-COA THIOESTERASE FAMILY MEMBER"/>
    <property type="match status" value="1"/>
</dbReference>
<dbReference type="STRING" id="1081102.A0A167UVK3"/>
<evidence type="ECO:0000256" key="1">
    <source>
        <dbReference type="ARBA" id="ARBA00005953"/>
    </source>
</evidence>
<protein>
    <submittedName>
        <fullName evidence="4">Thioesterase family protein</fullName>
    </submittedName>
</protein>
<feature type="region of interest" description="Disordered" evidence="3">
    <location>
        <begin position="149"/>
        <end position="187"/>
    </location>
</feature>
<dbReference type="GO" id="GO:0047617">
    <property type="term" value="F:fatty acyl-CoA hydrolase activity"/>
    <property type="evidence" value="ECO:0007669"/>
    <property type="project" value="TreeGrafter"/>
</dbReference>
<accession>A0A167UVK3</accession>
<evidence type="ECO:0000256" key="3">
    <source>
        <dbReference type="SAM" id="MobiDB-lite"/>
    </source>
</evidence>
<dbReference type="EMBL" id="AZHD01000007">
    <property type="protein sequence ID" value="OAA61950.1"/>
    <property type="molecule type" value="Genomic_DNA"/>
</dbReference>
<comment type="similarity">
    <text evidence="1">Belongs to the 4-hydroxybenzoyl-CoA thioesterase family.</text>
</comment>
<dbReference type="CDD" id="cd00586">
    <property type="entry name" value="4HBT"/>
    <property type="match status" value="1"/>
</dbReference>
<evidence type="ECO:0000313" key="4">
    <source>
        <dbReference type="EMBL" id="OAA61950.1"/>
    </source>
</evidence>
<feature type="compositionally biased region" description="Acidic residues" evidence="3">
    <location>
        <begin position="156"/>
        <end position="165"/>
    </location>
</feature>
<keyword evidence="5" id="KW-1185">Reference proteome</keyword>
<name>A0A167UVK3_9HYPO</name>
<reference evidence="4 5" key="1">
    <citation type="journal article" date="2016" name="Genome Biol. Evol.">
        <title>Divergent and convergent evolution of fungal pathogenicity.</title>
        <authorList>
            <person name="Shang Y."/>
            <person name="Xiao G."/>
            <person name="Zheng P."/>
            <person name="Cen K."/>
            <person name="Zhan S."/>
            <person name="Wang C."/>
        </authorList>
    </citation>
    <scope>NUCLEOTIDE SEQUENCE [LARGE SCALE GENOMIC DNA]</scope>
    <source>
        <strain evidence="4 5">RCEF 264</strain>
    </source>
</reference>
<dbReference type="OrthoDB" id="2420454at2759"/>
<organism evidence="4 5">
    <name type="scientific">Niveomyces insectorum RCEF 264</name>
    <dbReference type="NCBI Taxonomy" id="1081102"/>
    <lineage>
        <taxon>Eukaryota</taxon>
        <taxon>Fungi</taxon>
        <taxon>Dikarya</taxon>
        <taxon>Ascomycota</taxon>
        <taxon>Pezizomycotina</taxon>
        <taxon>Sordariomycetes</taxon>
        <taxon>Hypocreomycetidae</taxon>
        <taxon>Hypocreales</taxon>
        <taxon>Cordycipitaceae</taxon>
        <taxon>Niveomyces</taxon>
    </lineage>
</organism>
<dbReference type="FunFam" id="3.10.129.10:FF:000104">
    <property type="entry name" value="Thioesterase family protein (AFU_orthologue AFUA_2G16350)"/>
    <property type="match status" value="1"/>
</dbReference>
<comment type="caution">
    <text evidence="4">The sequence shown here is derived from an EMBL/GenBank/DDBJ whole genome shotgun (WGS) entry which is preliminary data.</text>
</comment>
<gene>
    <name evidence="4" type="ORF">SPI_04809</name>
</gene>
<proteinExistence type="inferred from homology"/>
<dbReference type="Gene3D" id="3.10.129.10">
    <property type="entry name" value="Hotdog Thioesterase"/>
    <property type="match status" value="1"/>
</dbReference>
<dbReference type="SUPFAM" id="SSF54637">
    <property type="entry name" value="Thioesterase/thiol ester dehydrase-isomerase"/>
    <property type="match status" value="1"/>
</dbReference>
<sequence length="187" mass="21139">MAPLAALKARSRADYPFLLDYRTRWADNDMYAHMNNSVYHFLLDSVINTYLVQHCGLDPARRTPQYGMVVHAHTDFFASLAFPAVAELALRVARLGRSSVRYEVGVFEQGVAQVRAVGVFVQVFVDPATDRPNAATGMDARMRAGLERIRVRLPGDEEEEEAEKAEEEKNRDSQQRETRPAKARSKL</sequence>
<dbReference type="InterPro" id="IPR050563">
    <property type="entry name" value="4-hydroxybenzoyl-CoA_TE"/>
</dbReference>
<dbReference type="AlphaFoldDB" id="A0A167UVK3"/>
<dbReference type="PANTHER" id="PTHR31793:SF27">
    <property type="entry name" value="NOVEL THIOESTERASE SUPERFAMILY DOMAIN AND SAPOSIN A-TYPE DOMAIN CONTAINING PROTEIN (0610012H03RIK)"/>
    <property type="match status" value="1"/>
</dbReference>
<evidence type="ECO:0000313" key="5">
    <source>
        <dbReference type="Proteomes" id="UP000076874"/>
    </source>
</evidence>
<dbReference type="InterPro" id="IPR029069">
    <property type="entry name" value="HotDog_dom_sf"/>
</dbReference>
<evidence type="ECO:0000256" key="2">
    <source>
        <dbReference type="ARBA" id="ARBA00022801"/>
    </source>
</evidence>
<dbReference type="Pfam" id="PF13279">
    <property type="entry name" value="4HBT_2"/>
    <property type="match status" value="1"/>
</dbReference>